<dbReference type="InterPro" id="IPR038383">
    <property type="entry name" value="CPD_dom_sf"/>
</dbReference>
<dbReference type="PATRIC" id="fig|29422.6.peg.943"/>
<organism evidence="2 3">
    <name type="scientific">Legionella brunensis</name>
    <dbReference type="NCBI Taxonomy" id="29422"/>
    <lineage>
        <taxon>Bacteria</taxon>
        <taxon>Pseudomonadati</taxon>
        <taxon>Pseudomonadota</taxon>
        <taxon>Gammaproteobacteria</taxon>
        <taxon>Legionellales</taxon>
        <taxon>Legionellaceae</taxon>
        <taxon>Legionella</taxon>
    </lineage>
</organism>
<proteinExistence type="predicted"/>
<gene>
    <name evidence="2" type="ORF">Lbru_0899</name>
</gene>
<evidence type="ECO:0000313" key="2">
    <source>
        <dbReference type="EMBL" id="KTC85103.1"/>
    </source>
</evidence>
<accession>A0A0W0SP00</accession>
<evidence type="ECO:0000313" key="3">
    <source>
        <dbReference type="Proteomes" id="UP000054742"/>
    </source>
</evidence>
<keyword evidence="3" id="KW-1185">Reference proteome</keyword>
<dbReference type="EMBL" id="LNXV01000007">
    <property type="protein sequence ID" value="KTC85103.1"/>
    <property type="molecule type" value="Genomic_DNA"/>
</dbReference>
<sequence>MKAKDPSFSYWFDPSSAEAIDINNYLHSIEDYEAQEIVERESSKQIVILQQKEHNTIQLTYLHEHKLQKKILIIPSDNAGCVIEETSAGNKQYTGIQDAIQRIVGKDAIIFKNLNYVDSTLKAHKENPLSDLTINEILDISATYATFVCDQSKEAENLRAECFFYRFRQQLPKLENLSPLLLQQYILAFQGILEDELETDIIRSKCYVNLAKLIQELPETIRLDLTMMHWYVLYLAKMYTSVQNKEYSSLMNEYLAICYKLSGEESSQKSLQYLPSLSGYKALTQNISQFLFRRFIADWRQEDSEINEVQNIIRVISDLIYHAPILKEFNLVPISQLEKITAIFKSPNNFLTTNQIFNCIDSNFFDKTLEQSLLVDVLNFIKKNSKFLKIEVIINFTEFDDTALKNKKSRYHYPLLFTPMQDNDEKLHQAFSEFKPQKVTIDVHGGGNLITLKNGKKSPDDTAIYLASYLKKAPLSTDSFTINLISCYGAGSIKKNIRPENSFAYQLCKKLAELNINTTVIARIETVSVDEINGQKKVTSTHHKPHGKFKFQFDEHHKIQIHHFDYTSRSWKEYQPTPFNNEKPEESTDSNTQDSIENLRPI</sequence>
<reference evidence="2 3" key="1">
    <citation type="submission" date="2015-11" db="EMBL/GenBank/DDBJ databases">
        <title>Genomic analysis of 38 Legionella species identifies large and diverse effector repertoires.</title>
        <authorList>
            <person name="Burstein D."/>
            <person name="Amaro F."/>
            <person name="Zusman T."/>
            <person name="Lifshitz Z."/>
            <person name="Cohen O."/>
            <person name="Gilbert J.A."/>
            <person name="Pupko T."/>
            <person name="Shuman H.A."/>
            <person name="Segal G."/>
        </authorList>
    </citation>
    <scope>NUCLEOTIDE SEQUENCE [LARGE SCALE GENOMIC DNA]</scope>
    <source>
        <strain evidence="2 3">ATCC 43878</strain>
    </source>
</reference>
<feature type="region of interest" description="Disordered" evidence="1">
    <location>
        <begin position="575"/>
        <end position="602"/>
    </location>
</feature>
<name>A0A0W0SP00_9GAMM</name>
<dbReference type="Gene3D" id="3.40.50.11050">
    <property type="match status" value="1"/>
</dbReference>
<comment type="caution">
    <text evidence="2">The sequence shown here is derived from an EMBL/GenBank/DDBJ whole genome shotgun (WGS) entry which is preliminary data.</text>
</comment>
<protein>
    <submittedName>
        <fullName evidence="2">Peptidase C80 family protein</fullName>
    </submittedName>
</protein>
<dbReference type="AlphaFoldDB" id="A0A0W0SP00"/>
<evidence type="ECO:0000256" key="1">
    <source>
        <dbReference type="SAM" id="MobiDB-lite"/>
    </source>
</evidence>
<dbReference type="RefSeq" id="WP_058440998.1">
    <property type="nucleotide sequence ID" value="NZ_CAAAHU010000009.1"/>
</dbReference>
<dbReference type="Proteomes" id="UP000054742">
    <property type="component" value="Unassembled WGS sequence"/>
</dbReference>